<evidence type="ECO:0000256" key="2">
    <source>
        <dbReference type="SAM" id="Phobius"/>
    </source>
</evidence>
<keyword evidence="2" id="KW-0472">Membrane</keyword>
<protein>
    <submittedName>
        <fullName evidence="3">Uncharacterized protein</fullName>
    </submittedName>
</protein>
<feature type="transmembrane region" description="Helical" evidence="2">
    <location>
        <begin position="132"/>
        <end position="157"/>
    </location>
</feature>
<evidence type="ECO:0000256" key="1">
    <source>
        <dbReference type="SAM" id="MobiDB-lite"/>
    </source>
</evidence>
<name>A0AAV2NZ07_9HYME</name>
<reference evidence="3" key="1">
    <citation type="submission" date="2024-04" db="EMBL/GenBank/DDBJ databases">
        <authorList>
            <consortium name="Molecular Ecology Group"/>
        </authorList>
    </citation>
    <scope>NUCLEOTIDE SEQUENCE</scope>
</reference>
<feature type="compositionally biased region" description="Basic and acidic residues" evidence="1">
    <location>
        <begin position="36"/>
        <end position="46"/>
    </location>
</feature>
<proteinExistence type="predicted"/>
<evidence type="ECO:0000313" key="3">
    <source>
        <dbReference type="EMBL" id="CAL1684580.1"/>
    </source>
</evidence>
<dbReference type="AlphaFoldDB" id="A0AAV2NZ07"/>
<organism evidence="3 4">
    <name type="scientific">Lasius platythorax</name>
    <dbReference type="NCBI Taxonomy" id="488582"/>
    <lineage>
        <taxon>Eukaryota</taxon>
        <taxon>Metazoa</taxon>
        <taxon>Ecdysozoa</taxon>
        <taxon>Arthropoda</taxon>
        <taxon>Hexapoda</taxon>
        <taxon>Insecta</taxon>
        <taxon>Pterygota</taxon>
        <taxon>Neoptera</taxon>
        <taxon>Endopterygota</taxon>
        <taxon>Hymenoptera</taxon>
        <taxon>Apocrita</taxon>
        <taxon>Aculeata</taxon>
        <taxon>Formicoidea</taxon>
        <taxon>Formicidae</taxon>
        <taxon>Formicinae</taxon>
        <taxon>Lasius</taxon>
        <taxon>Lasius</taxon>
    </lineage>
</organism>
<dbReference type="Proteomes" id="UP001497644">
    <property type="component" value="Chromosome 5"/>
</dbReference>
<keyword evidence="4" id="KW-1185">Reference proteome</keyword>
<sequence>MNNRGAFTFRVDGGVEASGAQAKKHRVRVVAARIERERERERRRNATAEPEDGGNGWETERANSAREIRAGFKGSYYNKFVGGLRSGNNSETASDSKDVLIVAFIQMEVEGDELQRMRPVSMRPSRLSPSSLLYLYVVPFSFEFSVGVVLACCSFRSG</sequence>
<keyword evidence="2" id="KW-0812">Transmembrane</keyword>
<keyword evidence="2" id="KW-1133">Transmembrane helix</keyword>
<evidence type="ECO:0000313" key="4">
    <source>
        <dbReference type="Proteomes" id="UP001497644"/>
    </source>
</evidence>
<dbReference type="EMBL" id="OZ034828">
    <property type="protein sequence ID" value="CAL1684580.1"/>
    <property type="molecule type" value="Genomic_DNA"/>
</dbReference>
<gene>
    <name evidence="3" type="ORF">LPLAT_LOCUS10173</name>
</gene>
<accession>A0AAV2NZ07</accession>
<feature type="region of interest" description="Disordered" evidence="1">
    <location>
        <begin position="36"/>
        <end position="61"/>
    </location>
</feature>